<dbReference type="EMBL" id="BAAAYX010000004">
    <property type="protein sequence ID" value="GAA3702601.1"/>
    <property type="molecule type" value="Genomic_DNA"/>
</dbReference>
<accession>A0ABP7D968</accession>
<comment type="caution">
    <text evidence="9">The sequence shown here is derived from an EMBL/GenBank/DDBJ whole genome shotgun (WGS) entry which is preliminary data.</text>
</comment>
<sequence>MSTSSSHPHYEADERSSTSVSTVILTLAGAVIVCAAIKTTASIIAPVLLAFFLMMIFRPLMAALERRRVPRGVTIPLSIVLVYGVIVFLGLCVYLALARFAIIVADNGAKFAELARWVGGVAQQFGVDPTNVQQIFTLISPARLVNLASTVISVSASVLTALAFLAALVFFMALDAADFSGRLAMVVRLRPATGKALRDLGVSTRSYFAVAATFGAIVAVLDWILLLVLDVEYAWLWALLAFVTNFIPNIGFVLGLVPPALIAWLTIDWQTAVIIAVGYSVLNVVVQTLIQPKVVGDRVQLNTTLTFLALIIWTFLLGGLGAILAIPMTLLIRALFVDSQPQHRWVRALFSSGPPPGTGGRKKKPKLVLPTKDEATAVDEGAAPAAS</sequence>
<feature type="transmembrane region" description="Helical" evidence="8">
    <location>
        <begin position="269"/>
        <end position="290"/>
    </location>
</feature>
<evidence type="ECO:0000256" key="7">
    <source>
        <dbReference type="ARBA" id="ARBA00023136"/>
    </source>
</evidence>
<evidence type="ECO:0000256" key="1">
    <source>
        <dbReference type="ARBA" id="ARBA00004651"/>
    </source>
</evidence>
<feature type="transmembrane region" description="Helical" evidence="8">
    <location>
        <begin position="151"/>
        <end position="174"/>
    </location>
</feature>
<proteinExistence type="inferred from homology"/>
<keyword evidence="6 8" id="KW-1133">Transmembrane helix</keyword>
<evidence type="ECO:0000313" key="9">
    <source>
        <dbReference type="EMBL" id="GAA3702601.1"/>
    </source>
</evidence>
<gene>
    <name evidence="9" type="ORF">GCM10022204_19620</name>
</gene>
<protein>
    <submittedName>
        <fullName evidence="9">AI-2E family transporter</fullName>
    </submittedName>
</protein>
<evidence type="ECO:0000256" key="6">
    <source>
        <dbReference type="ARBA" id="ARBA00022989"/>
    </source>
</evidence>
<evidence type="ECO:0000256" key="2">
    <source>
        <dbReference type="ARBA" id="ARBA00009773"/>
    </source>
</evidence>
<feature type="transmembrane region" description="Helical" evidence="8">
    <location>
        <begin position="310"/>
        <end position="336"/>
    </location>
</feature>
<evidence type="ECO:0000256" key="8">
    <source>
        <dbReference type="SAM" id="Phobius"/>
    </source>
</evidence>
<name>A0ABP7D968_9ACTN</name>
<dbReference type="InterPro" id="IPR002549">
    <property type="entry name" value="AI-2E-like"/>
</dbReference>
<evidence type="ECO:0000256" key="4">
    <source>
        <dbReference type="ARBA" id="ARBA00022475"/>
    </source>
</evidence>
<keyword evidence="7 8" id="KW-0472">Membrane</keyword>
<keyword evidence="4" id="KW-1003">Cell membrane</keyword>
<feature type="transmembrane region" description="Helical" evidence="8">
    <location>
        <begin position="207"/>
        <end position="229"/>
    </location>
</feature>
<organism evidence="9 10">
    <name type="scientific">Microlunatus aurantiacus</name>
    <dbReference type="NCBI Taxonomy" id="446786"/>
    <lineage>
        <taxon>Bacteria</taxon>
        <taxon>Bacillati</taxon>
        <taxon>Actinomycetota</taxon>
        <taxon>Actinomycetes</taxon>
        <taxon>Propionibacteriales</taxon>
        <taxon>Propionibacteriaceae</taxon>
        <taxon>Microlunatus</taxon>
    </lineage>
</organism>
<dbReference type="PANTHER" id="PTHR21716:SF53">
    <property type="entry name" value="PERMEASE PERM-RELATED"/>
    <property type="match status" value="1"/>
</dbReference>
<reference evidence="10" key="1">
    <citation type="journal article" date="2019" name="Int. J. Syst. Evol. Microbiol.">
        <title>The Global Catalogue of Microorganisms (GCM) 10K type strain sequencing project: providing services to taxonomists for standard genome sequencing and annotation.</title>
        <authorList>
            <consortium name="The Broad Institute Genomics Platform"/>
            <consortium name="The Broad Institute Genome Sequencing Center for Infectious Disease"/>
            <person name="Wu L."/>
            <person name="Ma J."/>
        </authorList>
    </citation>
    <scope>NUCLEOTIDE SEQUENCE [LARGE SCALE GENOMIC DNA]</scope>
    <source>
        <strain evidence="10">JCM 16548</strain>
    </source>
</reference>
<evidence type="ECO:0000313" key="10">
    <source>
        <dbReference type="Proteomes" id="UP001500051"/>
    </source>
</evidence>
<comment type="subcellular location">
    <subcellularLocation>
        <location evidence="1">Cell membrane</location>
        <topology evidence="1">Multi-pass membrane protein</topology>
    </subcellularLocation>
</comment>
<feature type="transmembrane region" description="Helical" evidence="8">
    <location>
        <begin position="20"/>
        <end position="37"/>
    </location>
</feature>
<keyword evidence="5 8" id="KW-0812">Transmembrane</keyword>
<keyword evidence="3" id="KW-0813">Transport</keyword>
<feature type="transmembrane region" description="Helical" evidence="8">
    <location>
        <begin position="43"/>
        <end position="61"/>
    </location>
</feature>
<feature type="transmembrane region" description="Helical" evidence="8">
    <location>
        <begin position="235"/>
        <end position="257"/>
    </location>
</feature>
<evidence type="ECO:0000256" key="3">
    <source>
        <dbReference type="ARBA" id="ARBA00022448"/>
    </source>
</evidence>
<feature type="transmembrane region" description="Helical" evidence="8">
    <location>
        <begin position="73"/>
        <end position="97"/>
    </location>
</feature>
<keyword evidence="10" id="KW-1185">Reference proteome</keyword>
<dbReference type="Proteomes" id="UP001500051">
    <property type="component" value="Unassembled WGS sequence"/>
</dbReference>
<dbReference type="Pfam" id="PF01594">
    <property type="entry name" value="AI-2E_transport"/>
    <property type="match status" value="1"/>
</dbReference>
<dbReference type="PANTHER" id="PTHR21716">
    <property type="entry name" value="TRANSMEMBRANE PROTEIN"/>
    <property type="match status" value="1"/>
</dbReference>
<dbReference type="RefSeq" id="WP_344812147.1">
    <property type="nucleotide sequence ID" value="NZ_BAAAYX010000004.1"/>
</dbReference>
<comment type="similarity">
    <text evidence="2">Belongs to the autoinducer-2 exporter (AI-2E) (TC 2.A.86) family.</text>
</comment>
<evidence type="ECO:0000256" key="5">
    <source>
        <dbReference type="ARBA" id="ARBA00022692"/>
    </source>
</evidence>